<evidence type="ECO:0000259" key="6">
    <source>
        <dbReference type="PROSITE" id="PS50110"/>
    </source>
</evidence>
<dbReference type="InterPro" id="IPR005467">
    <property type="entry name" value="His_kinase_dom"/>
</dbReference>
<dbReference type="Pfam" id="PF00512">
    <property type="entry name" value="HisKA"/>
    <property type="match status" value="1"/>
</dbReference>
<dbReference type="EC" id="2.7.13.3" evidence="2"/>
<dbReference type="Pfam" id="PF00072">
    <property type="entry name" value="Response_reg"/>
    <property type="match status" value="2"/>
</dbReference>
<dbReference type="InterPro" id="IPR013655">
    <property type="entry name" value="PAS_fold_3"/>
</dbReference>
<proteinExistence type="predicted"/>
<evidence type="ECO:0000259" key="7">
    <source>
        <dbReference type="PROSITE" id="PS50112"/>
    </source>
</evidence>
<dbReference type="CDD" id="cd00130">
    <property type="entry name" value="PAS"/>
    <property type="match status" value="1"/>
</dbReference>
<dbReference type="PROSITE" id="PS50113">
    <property type="entry name" value="PAC"/>
    <property type="match status" value="1"/>
</dbReference>
<dbReference type="InterPro" id="IPR004358">
    <property type="entry name" value="Sig_transdc_His_kin-like_C"/>
</dbReference>
<evidence type="ECO:0000259" key="8">
    <source>
        <dbReference type="PROSITE" id="PS50113"/>
    </source>
</evidence>
<dbReference type="InterPro" id="IPR036890">
    <property type="entry name" value="HATPase_C_sf"/>
</dbReference>
<reference evidence="9 10" key="1">
    <citation type="submission" date="2019-09" db="EMBL/GenBank/DDBJ databases">
        <title>Salinarimonas rosea gen. nov., sp. nov., a new member of the a-2 subgroup of the Proteobacteria.</title>
        <authorList>
            <person name="Liu J."/>
        </authorList>
    </citation>
    <scope>NUCLEOTIDE SEQUENCE [LARGE SCALE GENOMIC DNA]</scope>
    <source>
        <strain evidence="9 10">BN140002</strain>
    </source>
</reference>
<dbReference type="InterPro" id="IPR003661">
    <property type="entry name" value="HisK_dim/P_dom"/>
</dbReference>
<feature type="modified residue" description="4-aspartylphosphate" evidence="4">
    <location>
        <position position="618"/>
    </location>
</feature>
<evidence type="ECO:0000256" key="4">
    <source>
        <dbReference type="PROSITE-ProRule" id="PRU00169"/>
    </source>
</evidence>
<dbReference type="OrthoDB" id="9796100at2"/>
<dbReference type="InterPro" id="IPR000700">
    <property type="entry name" value="PAS-assoc_C"/>
</dbReference>
<dbReference type="InterPro" id="IPR001789">
    <property type="entry name" value="Sig_transdc_resp-reg_receiver"/>
</dbReference>
<feature type="domain" description="PAS" evidence="7">
    <location>
        <begin position="185"/>
        <end position="260"/>
    </location>
</feature>
<feature type="domain" description="Response regulatory" evidence="6">
    <location>
        <begin position="28"/>
        <end position="145"/>
    </location>
</feature>
<dbReference type="SUPFAM" id="SSF52172">
    <property type="entry name" value="CheY-like"/>
    <property type="match status" value="2"/>
</dbReference>
<evidence type="ECO:0000313" key="10">
    <source>
        <dbReference type="Proteomes" id="UP000323142"/>
    </source>
</evidence>
<dbReference type="InterPro" id="IPR001610">
    <property type="entry name" value="PAC"/>
</dbReference>
<keyword evidence="10" id="KW-1185">Reference proteome</keyword>
<protein>
    <recommendedName>
        <fullName evidence="2">histidine kinase</fullName>
        <ecNumber evidence="2">2.7.13.3</ecNumber>
    </recommendedName>
</protein>
<evidence type="ECO:0000313" key="9">
    <source>
        <dbReference type="EMBL" id="KAA2233124.1"/>
    </source>
</evidence>
<feature type="domain" description="Histidine kinase" evidence="5">
    <location>
        <begin position="326"/>
        <end position="544"/>
    </location>
</feature>
<keyword evidence="3 4" id="KW-0597">Phosphoprotein</keyword>
<dbReference type="InterPro" id="IPR003594">
    <property type="entry name" value="HATPase_dom"/>
</dbReference>
<dbReference type="Gene3D" id="3.30.450.20">
    <property type="entry name" value="PAS domain"/>
    <property type="match status" value="1"/>
</dbReference>
<reference evidence="9 10" key="2">
    <citation type="submission" date="2019-09" db="EMBL/GenBank/DDBJ databases">
        <authorList>
            <person name="Jin C."/>
        </authorList>
    </citation>
    <scope>NUCLEOTIDE SEQUENCE [LARGE SCALE GENOMIC DNA]</scope>
    <source>
        <strain evidence="9 10">BN140002</strain>
    </source>
</reference>
<dbReference type="PROSITE" id="PS50109">
    <property type="entry name" value="HIS_KIN"/>
    <property type="match status" value="1"/>
</dbReference>
<feature type="domain" description="PAC" evidence="8">
    <location>
        <begin position="261"/>
        <end position="313"/>
    </location>
</feature>
<evidence type="ECO:0000256" key="2">
    <source>
        <dbReference type="ARBA" id="ARBA00012438"/>
    </source>
</evidence>
<dbReference type="Proteomes" id="UP000323142">
    <property type="component" value="Unassembled WGS sequence"/>
</dbReference>
<feature type="domain" description="Response regulatory" evidence="6">
    <location>
        <begin position="567"/>
        <end position="680"/>
    </location>
</feature>
<dbReference type="PROSITE" id="PS50112">
    <property type="entry name" value="PAS"/>
    <property type="match status" value="1"/>
</dbReference>
<evidence type="ECO:0000259" key="5">
    <source>
        <dbReference type="PROSITE" id="PS50109"/>
    </source>
</evidence>
<dbReference type="SUPFAM" id="SSF55785">
    <property type="entry name" value="PYP-like sensor domain (PAS domain)"/>
    <property type="match status" value="1"/>
</dbReference>
<name>A0A5B2V2A3_9HYPH</name>
<dbReference type="SMART" id="SM00448">
    <property type="entry name" value="REC"/>
    <property type="match status" value="2"/>
</dbReference>
<gene>
    <name evidence="9" type="ORF">F0L46_24720</name>
</gene>
<dbReference type="InterPro" id="IPR000014">
    <property type="entry name" value="PAS"/>
</dbReference>
<dbReference type="InterPro" id="IPR036097">
    <property type="entry name" value="HisK_dim/P_sf"/>
</dbReference>
<dbReference type="GO" id="GO:0000155">
    <property type="term" value="F:phosphorelay sensor kinase activity"/>
    <property type="evidence" value="ECO:0007669"/>
    <property type="project" value="InterPro"/>
</dbReference>
<comment type="caution">
    <text evidence="9">The sequence shown here is derived from an EMBL/GenBank/DDBJ whole genome shotgun (WGS) entry which is preliminary data.</text>
</comment>
<dbReference type="CDD" id="cd00082">
    <property type="entry name" value="HisKA"/>
    <property type="match status" value="1"/>
</dbReference>
<dbReference type="Pfam" id="PF08447">
    <property type="entry name" value="PAS_3"/>
    <property type="match status" value="1"/>
</dbReference>
<comment type="catalytic activity">
    <reaction evidence="1">
        <text>ATP + protein L-histidine = ADP + protein N-phospho-L-histidine.</text>
        <dbReference type="EC" id="2.7.13.3"/>
    </reaction>
</comment>
<dbReference type="SMART" id="SM00388">
    <property type="entry name" value="HisKA"/>
    <property type="match status" value="1"/>
</dbReference>
<dbReference type="InterPro" id="IPR035965">
    <property type="entry name" value="PAS-like_dom_sf"/>
</dbReference>
<dbReference type="AlphaFoldDB" id="A0A5B2V2A3"/>
<organism evidence="9 10">
    <name type="scientific">Salinarimonas soli</name>
    <dbReference type="NCBI Taxonomy" id="1638099"/>
    <lineage>
        <taxon>Bacteria</taxon>
        <taxon>Pseudomonadati</taxon>
        <taxon>Pseudomonadota</taxon>
        <taxon>Alphaproteobacteria</taxon>
        <taxon>Hyphomicrobiales</taxon>
        <taxon>Salinarimonadaceae</taxon>
        <taxon>Salinarimonas</taxon>
    </lineage>
</organism>
<evidence type="ECO:0000256" key="1">
    <source>
        <dbReference type="ARBA" id="ARBA00000085"/>
    </source>
</evidence>
<dbReference type="PANTHER" id="PTHR43547:SF2">
    <property type="entry name" value="HYBRID SIGNAL TRANSDUCTION HISTIDINE KINASE C"/>
    <property type="match status" value="1"/>
</dbReference>
<dbReference type="Gene3D" id="1.10.287.130">
    <property type="match status" value="1"/>
</dbReference>
<dbReference type="SUPFAM" id="SSF47384">
    <property type="entry name" value="Homodimeric domain of signal transducing histidine kinase"/>
    <property type="match status" value="1"/>
</dbReference>
<dbReference type="SUPFAM" id="SSF55874">
    <property type="entry name" value="ATPase domain of HSP90 chaperone/DNA topoisomerase II/histidine kinase"/>
    <property type="match status" value="1"/>
</dbReference>
<dbReference type="PRINTS" id="PR00344">
    <property type="entry name" value="BCTRLSENSOR"/>
</dbReference>
<evidence type="ECO:0000256" key="3">
    <source>
        <dbReference type="ARBA" id="ARBA00022553"/>
    </source>
</evidence>
<feature type="modified residue" description="4-aspartylphosphate" evidence="4">
    <location>
        <position position="77"/>
    </location>
</feature>
<dbReference type="EMBL" id="VUOA01000056">
    <property type="protein sequence ID" value="KAA2233124.1"/>
    <property type="molecule type" value="Genomic_DNA"/>
</dbReference>
<accession>A0A5B2V2A3</accession>
<dbReference type="InterPro" id="IPR011006">
    <property type="entry name" value="CheY-like_superfamily"/>
</dbReference>
<dbReference type="Gene3D" id="3.30.565.10">
    <property type="entry name" value="Histidine kinase-like ATPase, C-terminal domain"/>
    <property type="match status" value="1"/>
</dbReference>
<dbReference type="Gene3D" id="3.40.50.2300">
    <property type="match status" value="2"/>
</dbReference>
<dbReference type="PANTHER" id="PTHR43547">
    <property type="entry name" value="TWO-COMPONENT HISTIDINE KINASE"/>
    <property type="match status" value="1"/>
</dbReference>
<dbReference type="SMART" id="SM00086">
    <property type="entry name" value="PAC"/>
    <property type="match status" value="1"/>
</dbReference>
<sequence>MNDFFASAVAGPPELPARVEPRGTVTAKILAVDDDPRNLLAVREMLASPGIEVVTAASGPEALRLVLRDDFAVILLDVQMPGMDGYEVAGLIRNRPRSSRVPIIFLTAFNKDDVHVFRGYSAGAVDYVFKPIEPLILKSKIDVLVDLYRKTEEIRRQGEEERRLLLENLRVRGEKLKAEQALRRRDEHQTLVLGALPIALYTASLEEDHRRLHFTNDSISRITGFAPEDFLRSLDFWETRLHPDDHDRVIGALDMAGQDAVTLDYRWRCADDSERTILDHLVVIRDDDGRPREYFGMWLDNTDRRQLEQQLLHASKLEAIGRLTGGIAHDFNNMLAVVMGSIELLQRSLGDNKSAQRRADMAMEGARRCADLTNRLLTFSRRQSLQSSVTDLRILVPAIVELIRRTLGERIEIDLDIPEAVWPVFVDRSQFETALINLAVNARDAMPTGGRLTIAVRNRPETAPEGEEASEMVEVSVADTGEGMAPEVLEHVFEPFFTTKESGKGTGLGLSMIYGFAQQSGGRITIESQPGEGTTVRLVLPRTDRAFDGVAEVAAAGVPPPEGNGETILVVEDDPDVRQVAVSTLTNLGYTVREAANGDEALTKLRDGGTVVRLVFSDVTMPGPLTGVDLAREVRRLQPDIGVLLTTGYVGEDVRLDEGVEILPKPYQTQDLAQKLRGLLRSA</sequence>
<dbReference type="Pfam" id="PF02518">
    <property type="entry name" value="HATPase_c"/>
    <property type="match status" value="1"/>
</dbReference>
<dbReference type="SMART" id="SM00387">
    <property type="entry name" value="HATPase_c"/>
    <property type="match status" value="1"/>
</dbReference>
<dbReference type="PROSITE" id="PS50110">
    <property type="entry name" value="RESPONSE_REGULATORY"/>
    <property type="match status" value="2"/>
</dbReference>
<dbReference type="RefSeq" id="WP_149822283.1">
    <property type="nucleotide sequence ID" value="NZ_VUOA01000056.1"/>
</dbReference>